<evidence type="ECO:0000313" key="5">
    <source>
        <dbReference type="Proteomes" id="UP000838412"/>
    </source>
</evidence>
<keyword evidence="2" id="KW-1133">Transmembrane helix</keyword>
<reference evidence="4" key="1">
    <citation type="submission" date="2022-01" db="EMBL/GenBank/DDBJ databases">
        <authorList>
            <person name="Braso-Vives M."/>
        </authorList>
    </citation>
    <scope>NUCLEOTIDE SEQUENCE</scope>
</reference>
<dbReference type="AlphaFoldDB" id="A0A8J9Z668"/>
<dbReference type="Proteomes" id="UP000838412">
    <property type="component" value="Chromosome 16"/>
</dbReference>
<organism evidence="4 5">
    <name type="scientific">Branchiostoma lanceolatum</name>
    <name type="common">Common lancelet</name>
    <name type="synonym">Amphioxus lanceolatum</name>
    <dbReference type="NCBI Taxonomy" id="7740"/>
    <lineage>
        <taxon>Eukaryota</taxon>
        <taxon>Metazoa</taxon>
        <taxon>Chordata</taxon>
        <taxon>Cephalochordata</taxon>
        <taxon>Leptocardii</taxon>
        <taxon>Amphioxiformes</taxon>
        <taxon>Branchiostomatidae</taxon>
        <taxon>Branchiostoma</taxon>
    </lineage>
</organism>
<evidence type="ECO:0000259" key="3">
    <source>
        <dbReference type="SMART" id="SM00382"/>
    </source>
</evidence>
<feature type="domain" description="AAA+ ATPase" evidence="3">
    <location>
        <begin position="96"/>
        <end position="237"/>
    </location>
</feature>
<dbReference type="OrthoDB" id="19623at2759"/>
<dbReference type="PANTHER" id="PTHR10760:SF2">
    <property type="entry name" value="LD13476P-RELATED"/>
    <property type="match status" value="1"/>
</dbReference>
<comment type="similarity">
    <text evidence="1">Belongs to the ClpA/ClpB family. Torsin subfamily.</text>
</comment>
<evidence type="ECO:0000313" key="4">
    <source>
        <dbReference type="EMBL" id="CAH1247938.1"/>
    </source>
</evidence>
<name>A0A8J9Z668_BRALA</name>
<dbReference type="GO" id="GO:0005737">
    <property type="term" value="C:cytoplasm"/>
    <property type="evidence" value="ECO:0007669"/>
    <property type="project" value="UniProtKB-ARBA"/>
</dbReference>
<dbReference type="PANTHER" id="PTHR10760">
    <property type="entry name" value="TORSIN"/>
    <property type="match status" value="1"/>
</dbReference>
<dbReference type="Pfam" id="PF06309">
    <property type="entry name" value="Torsin"/>
    <property type="match status" value="1"/>
</dbReference>
<evidence type="ECO:0000256" key="2">
    <source>
        <dbReference type="SAM" id="Phobius"/>
    </source>
</evidence>
<dbReference type="GO" id="GO:0005524">
    <property type="term" value="F:ATP binding"/>
    <property type="evidence" value="ECO:0007669"/>
    <property type="project" value="InterPro"/>
</dbReference>
<keyword evidence="2" id="KW-0472">Membrane</keyword>
<dbReference type="GO" id="GO:0016887">
    <property type="term" value="F:ATP hydrolysis activity"/>
    <property type="evidence" value="ECO:0007669"/>
    <property type="project" value="InterPro"/>
</dbReference>
<dbReference type="InterPro" id="IPR001270">
    <property type="entry name" value="ClpA/B"/>
</dbReference>
<dbReference type="InterPro" id="IPR049337">
    <property type="entry name" value="TOR1A_C"/>
</dbReference>
<keyword evidence="5" id="KW-1185">Reference proteome</keyword>
<dbReference type="Pfam" id="PF21376">
    <property type="entry name" value="TOR1A_C"/>
    <property type="match status" value="1"/>
</dbReference>
<dbReference type="CDD" id="cd00009">
    <property type="entry name" value="AAA"/>
    <property type="match status" value="1"/>
</dbReference>
<keyword evidence="2" id="KW-0812">Transmembrane</keyword>
<dbReference type="GO" id="GO:0012505">
    <property type="term" value="C:endomembrane system"/>
    <property type="evidence" value="ECO:0007669"/>
    <property type="project" value="UniProtKB-ARBA"/>
</dbReference>
<accession>A0A8J9Z668</accession>
<dbReference type="Gene3D" id="3.40.50.300">
    <property type="entry name" value="P-loop containing nucleotide triphosphate hydrolases"/>
    <property type="match status" value="1"/>
</dbReference>
<evidence type="ECO:0000256" key="1">
    <source>
        <dbReference type="ARBA" id="ARBA00006235"/>
    </source>
</evidence>
<dbReference type="PRINTS" id="PR00300">
    <property type="entry name" value="CLPPROTEASEA"/>
</dbReference>
<feature type="transmembrane region" description="Helical" evidence="2">
    <location>
        <begin position="21"/>
        <end position="39"/>
    </location>
</feature>
<dbReference type="InterPro" id="IPR003593">
    <property type="entry name" value="AAA+_ATPase"/>
</dbReference>
<dbReference type="SUPFAM" id="SSF52540">
    <property type="entry name" value="P-loop containing nucleoside triphosphate hydrolases"/>
    <property type="match status" value="1"/>
</dbReference>
<dbReference type="InterPro" id="IPR010448">
    <property type="entry name" value="Torsin"/>
</dbReference>
<sequence>MMGYEKGSPRKELERTMALPIGVVAAVLILSIFIYAVLYSSTPPSEPVTTICDGKFNPNMTYLKTLLTKRLYGQPLVRDVVVKAIHSHLAAPKPDKALVFSFHGPSGVGKTFVADMIAKAVFTDGMRSPHVHYYSAEVDFKHTDDLHIREYKKRLRRDISEGVRRCQYSIFIFDHVDRMPRDLIDTIKPFVEEYVKVDGINFRKAIFILISYSASDAIIKMTMKLRSEEIEREDFSLEGFEEAITKSALGRQAWCPDLKIDWYHDHPVTGYYHKIQTYLHRPVYKHDDKEQYLYFNGTHWVLLFETRNAATLLMYVRDKPMRPEEVRKQWKVVQNDGLAFRDAPEIRLTCSEMPVPSGGNVCVDTRTHACLETVQVQRIVRCGFLWLHSCQKNFTEEHQATCAYTHYFCCKGFIQDGTKCVKGHLPWQEELLTQGLIDHVVPFLPLSVEHVELCIRDVLREISKETNMTMTRLRRLADEMTYLPKDAMVQYSKHGCFRVRNLVLTSITDLD</sequence>
<proteinExistence type="inferred from homology"/>
<dbReference type="EMBL" id="OV696701">
    <property type="protein sequence ID" value="CAH1247938.1"/>
    <property type="molecule type" value="Genomic_DNA"/>
</dbReference>
<protein>
    <submittedName>
        <fullName evidence="4">TOR1A protein</fullName>
    </submittedName>
</protein>
<dbReference type="SMART" id="SM00382">
    <property type="entry name" value="AAA"/>
    <property type="match status" value="1"/>
</dbReference>
<gene>
    <name evidence="4" type="primary">TOR1A</name>
    <name evidence="4" type="ORF">BLAG_LOCUS9454</name>
</gene>
<dbReference type="InterPro" id="IPR027417">
    <property type="entry name" value="P-loop_NTPase"/>
</dbReference>